<organism evidence="7 8">
    <name type="scientific">Cerrena zonata</name>
    <dbReference type="NCBI Taxonomy" id="2478898"/>
    <lineage>
        <taxon>Eukaryota</taxon>
        <taxon>Fungi</taxon>
        <taxon>Dikarya</taxon>
        <taxon>Basidiomycota</taxon>
        <taxon>Agaricomycotina</taxon>
        <taxon>Agaricomycetes</taxon>
        <taxon>Polyporales</taxon>
        <taxon>Cerrenaceae</taxon>
        <taxon>Cerrena</taxon>
    </lineage>
</organism>
<evidence type="ECO:0000313" key="7">
    <source>
        <dbReference type="EMBL" id="KAK7693329.1"/>
    </source>
</evidence>
<dbReference type="PANTHER" id="PTHR46910">
    <property type="entry name" value="TRANSCRIPTION FACTOR PDR1"/>
    <property type="match status" value="1"/>
</dbReference>
<evidence type="ECO:0000256" key="1">
    <source>
        <dbReference type="ARBA" id="ARBA00004123"/>
    </source>
</evidence>
<proteinExistence type="predicted"/>
<dbReference type="InterPro" id="IPR001138">
    <property type="entry name" value="Zn2Cys6_DnaBD"/>
</dbReference>
<dbReference type="InterPro" id="IPR050987">
    <property type="entry name" value="AtrR-like"/>
</dbReference>
<reference evidence="7 8" key="1">
    <citation type="submission" date="2022-09" db="EMBL/GenBank/DDBJ databases">
        <authorList>
            <person name="Palmer J.M."/>
        </authorList>
    </citation>
    <scope>NUCLEOTIDE SEQUENCE [LARGE SCALE GENOMIC DNA]</scope>
    <source>
        <strain evidence="7 8">DSM 7382</strain>
    </source>
</reference>
<feature type="compositionally biased region" description="Polar residues" evidence="5">
    <location>
        <begin position="7"/>
        <end position="18"/>
    </location>
</feature>
<evidence type="ECO:0000256" key="3">
    <source>
        <dbReference type="ARBA" id="ARBA00023125"/>
    </source>
</evidence>
<evidence type="ECO:0000256" key="5">
    <source>
        <dbReference type="SAM" id="MobiDB-lite"/>
    </source>
</evidence>
<sequence>MSPRRTPPTSGNSRSGSPYSPPRDSYVKGKTKKREQFSACGACRMRRVRCDLKDLPMSPTGQHPPCSNCKERGLKCVDEFAEVKAVKMLRRGRRLQQVEAVYGKTSPEEPSLHSVNPPPNVIPRLRPEFFTSSFFRRFHIQRPVLEPIEFQERYNQSLGNPSSLGIAGQLICCTLVVWAASFGIDEYGREVISDSIIDLPQRTDMVREMLQEILYLVDLHGVLRKPSWDGARLLLLLLPLAQEVQTPAERLVMQDTALLHTHAQCSASSASINNAVDYIDAAVKARVFWYSYILDGVTSGLRGGRLLFNHDDLNDFEQILPQMRDGSSASAVYALAHTYASVPIRISDVCRQLHSLTAPKARRSLSVDEESLNYAWNTLDRCWKELDDIRRQIGTNDQLIDVEDMERFINAWQIKIFECHYLIREALKQRLGLRETYPSNPTFDASQARNDIMRLHDNARRRCHSVVRNVITIIQRNLGTSFFQFDAALVRDGCFFAGFLLAQEGGSQADVDACLTALQEIRWVFCRSDDRMFKIRSVWEARMSHPRMQDRNSPESPPGDLLDPLLCGDISAYRRGPTRSSSNPSLSLLSLPSLPSSSSAPNTAFTEDGAWPISTPAKSRPGSHHGSIPSHHGSPHDSLDSGVPGLTKSLSATTVGVIPNSSHPISFTRTGDLAYPYYDQTYDYANYEASGTDIGLDTQASSSASTSYHPPPFLSANLTYANVLTSEPSADFHAPSGEDASHGSTYVTQFYQ</sequence>
<dbReference type="GO" id="GO:0003677">
    <property type="term" value="F:DNA binding"/>
    <property type="evidence" value="ECO:0007669"/>
    <property type="project" value="UniProtKB-KW"/>
</dbReference>
<evidence type="ECO:0000256" key="4">
    <source>
        <dbReference type="ARBA" id="ARBA00023242"/>
    </source>
</evidence>
<dbReference type="PANTHER" id="PTHR46910:SF3">
    <property type="entry name" value="HALOTOLERANCE PROTEIN 9-RELATED"/>
    <property type="match status" value="1"/>
</dbReference>
<dbReference type="EMBL" id="JASBNA010000003">
    <property type="protein sequence ID" value="KAK7693329.1"/>
    <property type="molecule type" value="Genomic_DNA"/>
</dbReference>
<dbReference type="AlphaFoldDB" id="A0AAW0GN99"/>
<dbReference type="CDD" id="cd12148">
    <property type="entry name" value="fungal_TF_MHR"/>
    <property type="match status" value="1"/>
</dbReference>
<feature type="region of interest" description="Disordered" evidence="5">
    <location>
        <begin position="592"/>
        <end position="646"/>
    </location>
</feature>
<keyword evidence="3" id="KW-0238">DNA-binding</keyword>
<evidence type="ECO:0000313" key="8">
    <source>
        <dbReference type="Proteomes" id="UP001385951"/>
    </source>
</evidence>
<dbReference type="InterPro" id="IPR036864">
    <property type="entry name" value="Zn2-C6_fun-type_DNA-bd_sf"/>
</dbReference>
<protein>
    <recommendedName>
        <fullName evidence="6">Zn(2)-C6 fungal-type domain-containing protein</fullName>
    </recommendedName>
</protein>
<dbReference type="GO" id="GO:0008270">
    <property type="term" value="F:zinc ion binding"/>
    <property type="evidence" value="ECO:0007669"/>
    <property type="project" value="InterPro"/>
</dbReference>
<feature type="region of interest" description="Disordered" evidence="5">
    <location>
        <begin position="731"/>
        <end position="752"/>
    </location>
</feature>
<comment type="subcellular location">
    <subcellularLocation>
        <location evidence="1">Nucleus</location>
    </subcellularLocation>
</comment>
<dbReference type="GO" id="GO:0000981">
    <property type="term" value="F:DNA-binding transcription factor activity, RNA polymerase II-specific"/>
    <property type="evidence" value="ECO:0007669"/>
    <property type="project" value="InterPro"/>
</dbReference>
<dbReference type="PROSITE" id="PS50048">
    <property type="entry name" value="ZN2_CY6_FUNGAL_2"/>
    <property type="match status" value="1"/>
</dbReference>
<feature type="domain" description="Zn(2)-C6 fungal-type" evidence="6">
    <location>
        <begin position="39"/>
        <end position="78"/>
    </location>
</feature>
<dbReference type="CDD" id="cd00067">
    <property type="entry name" value="GAL4"/>
    <property type="match status" value="1"/>
</dbReference>
<dbReference type="SUPFAM" id="SSF57701">
    <property type="entry name" value="Zn2/Cys6 DNA-binding domain"/>
    <property type="match status" value="1"/>
</dbReference>
<keyword evidence="2" id="KW-0479">Metal-binding</keyword>
<dbReference type="Proteomes" id="UP001385951">
    <property type="component" value="Unassembled WGS sequence"/>
</dbReference>
<keyword evidence="8" id="KW-1185">Reference proteome</keyword>
<evidence type="ECO:0000256" key="2">
    <source>
        <dbReference type="ARBA" id="ARBA00022723"/>
    </source>
</evidence>
<dbReference type="GO" id="GO:0005634">
    <property type="term" value="C:nucleus"/>
    <property type="evidence" value="ECO:0007669"/>
    <property type="project" value="UniProtKB-SubCell"/>
</dbReference>
<dbReference type="Gene3D" id="4.10.240.10">
    <property type="entry name" value="Zn(2)-C6 fungal-type DNA-binding domain"/>
    <property type="match status" value="1"/>
</dbReference>
<feature type="region of interest" description="Disordered" evidence="5">
    <location>
        <begin position="1"/>
        <end position="34"/>
    </location>
</feature>
<gene>
    <name evidence="7" type="ORF">QCA50_002897</name>
</gene>
<dbReference type="SMART" id="SM00066">
    <property type="entry name" value="GAL4"/>
    <property type="match status" value="1"/>
</dbReference>
<dbReference type="Pfam" id="PF00172">
    <property type="entry name" value="Zn_clus"/>
    <property type="match status" value="1"/>
</dbReference>
<evidence type="ECO:0000259" key="6">
    <source>
        <dbReference type="PROSITE" id="PS50048"/>
    </source>
</evidence>
<keyword evidence="4" id="KW-0539">Nucleus</keyword>
<accession>A0AAW0GN99</accession>
<comment type="caution">
    <text evidence="7">The sequence shown here is derived from an EMBL/GenBank/DDBJ whole genome shotgun (WGS) entry which is preliminary data.</text>
</comment>
<feature type="compositionally biased region" description="Polar residues" evidence="5">
    <location>
        <begin position="742"/>
        <end position="752"/>
    </location>
</feature>
<name>A0AAW0GN99_9APHY</name>